<organism evidence="1 2">
    <name type="scientific">Azohydromonas lata</name>
    <dbReference type="NCBI Taxonomy" id="45677"/>
    <lineage>
        <taxon>Bacteria</taxon>
        <taxon>Pseudomonadati</taxon>
        <taxon>Pseudomonadota</taxon>
        <taxon>Betaproteobacteria</taxon>
        <taxon>Burkholderiales</taxon>
        <taxon>Sphaerotilaceae</taxon>
        <taxon>Azohydromonas</taxon>
    </lineage>
</organism>
<reference evidence="1 2" key="1">
    <citation type="submission" date="2023-11" db="EMBL/GenBank/DDBJ databases">
        <title>Draft genome of Azohydromonas lata strain H1 (DSM1123), a polyhydroxyalkanoate producer.</title>
        <authorList>
            <person name="Traversa D."/>
            <person name="D'Addabbo P."/>
            <person name="Pazzani C."/>
            <person name="Manzari C."/>
            <person name="Chiara M."/>
            <person name="Scrascia M."/>
        </authorList>
    </citation>
    <scope>NUCLEOTIDE SEQUENCE [LARGE SCALE GENOMIC DNA]</scope>
    <source>
        <strain evidence="1 2">H1</strain>
    </source>
</reference>
<comment type="caution">
    <text evidence="1">The sequence shown here is derived from an EMBL/GenBank/DDBJ whole genome shotgun (WGS) entry which is preliminary data.</text>
</comment>
<dbReference type="RefSeq" id="WP_322465731.1">
    <property type="nucleotide sequence ID" value="NZ_JAXOJX010000018.1"/>
</dbReference>
<name>A0ABU5IFW3_9BURK</name>
<protein>
    <submittedName>
        <fullName evidence="1">Uncharacterized protein</fullName>
    </submittedName>
</protein>
<gene>
    <name evidence="1" type="ORF">SM757_12620</name>
</gene>
<dbReference type="Proteomes" id="UP001293718">
    <property type="component" value="Unassembled WGS sequence"/>
</dbReference>
<proteinExistence type="predicted"/>
<evidence type="ECO:0000313" key="1">
    <source>
        <dbReference type="EMBL" id="MDZ5457415.1"/>
    </source>
</evidence>
<sequence length="54" mass="5650">MLKMLKSNAYILVLALGVIASGGQIYAQSDDVIGDLGACLAINPPTDCKNIMPK</sequence>
<accession>A0ABU5IFW3</accession>
<keyword evidence="2" id="KW-1185">Reference proteome</keyword>
<evidence type="ECO:0000313" key="2">
    <source>
        <dbReference type="Proteomes" id="UP001293718"/>
    </source>
</evidence>
<dbReference type="EMBL" id="JAXOJX010000018">
    <property type="protein sequence ID" value="MDZ5457415.1"/>
    <property type="molecule type" value="Genomic_DNA"/>
</dbReference>